<evidence type="ECO:0000256" key="1">
    <source>
        <dbReference type="ARBA" id="ARBA00001947"/>
    </source>
</evidence>
<dbReference type="SMART" id="SM00849">
    <property type="entry name" value="Lactamase_B"/>
    <property type="match status" value="1"/>
</dbReference>
<dbReference type="SUPFAM" id="SSF56281">
    <property type="entry name" value="Metallo-hydrolase/oxidoreductase"/>
    <property type="match status" value="1"/>
</dbReference>
<dbReference type="NCBIfam" id="NF012229">
    <property type="entry name" value="bla_class_B_core"/>
    <property type="match status" value="1"/>
</dbReference>
<keyword evidence="4" id="KW-0862">Zinc</keyword>
<keyword evidence="5" id="KW-0732">Signal</keyword>
<keyword evidence="8" id="KW-1185">Reference proteome</keyword>
<dbReference type="RefSeq" id="WP_068616200.1">
    <property type="nucleotide sequence ID" value="NZ_CP016268.1"/>
</dbReference>
<keyword evidence="3" id="KW-0378">Hydrolase</keyword>
<evidence type="ECO:0000259" key="6">
    <source>
        <dbReference type="SMART" id="SM00849"/>
    </source>
</evidence>
<dbReference type="GO" id="GO:0046872">
    <property type="term" value="F:metal ion binding"/>
    <property type="evidence" value="ECO:0007669"/>
    <property type="project" value="UniProtKB-KW"/>
</dbReference>
<dbReference type="Pfam" id="PF00753">
    <property type="entry name" value="Lactamase_B"/>
    <property type="match status" value="1"/>
</dbReference>
<comment type="cofactor">
    <cofactor evidence="1">
        <name>Zn(2+)</name>
        <dbReference type="ChEBI" id="CHEBI:29105"/>
    </cofactor>
</comment>
<protein>
    <recommendedName>
        <fullName evidence="6">Metallo-beta-lactamase domain-containing protein</fullName>
    </recommendedName>
</protein>
<gene>
    <name evidence="7" type="ORF">BA177_10940</name>
</gene>
<evidence type="ECO:0000256" key="2">
    <source>
        <dbReference type="ARBA" id="ARBA00022723"/>
    </source>
</evidence>
<dbReference type="InterPro" id="IPR051453">
    <property type="entry name" value="MBL_Glyoxalase_II"/>
</dbReference>
<evidence type="ECO:0000256" key="5">
    <source>
        <dbReference type="SAM" id="SignalP"/>
    </source>
</evidence>
<name>A0A193LGI0_9GAMM</name>
<dbReference type="PANTHER" id="PTHR46233:SF3">
    <property type="entry name" value="HYDROXYACYLGLUTATHIONE HYDROLASE GLOC"/>
    <property type="match status" value="1"/>
</dbReference>
<dbReference type="InterPro" id="IPR001279">
    <property type="entry name" value="Metallo-B-lactamas"/>
</dbReference>
<dbReference type="InterPro" id="IPR036866">
    <property type="entry name" value="RibonucZ/Hydroxyglut_hydro"/>
</dbReference>
<accession>A0A193LGI0</accession>
<organism evidence="7 8">
    <name type="scientific">Woeseia oceani</name>
    <dbReference type="NCBI Taxonomy" id="1548547"/>
    <lineage>
        <taxon>Bacteria</taxon>
        <taxon>Pseudomonadati</taxon>
        <taxon>Pseudomonadota</taxon>
        <taxon>Gammaproteobacteria</taxon>
        <taxon>Woeseiales</taxon>
        <taxon>Woeseiaceae</taxon>
        <taxon>Woeseia</taxon>
    </lineage>
</organism>
<reference evidence="7 8" key="1">
    <citation type="submission" date="2016-06" db="EMBL/GenBank/DDBJ databases">
        <title>Complete genome sequence of a deep-branching marine Gamma Proteobacterium Woeseia oceani type strain XK5.</title>
        <authorList>
            <person name="Mu D."/>
            <person name="Du Z."/>
        </authorList>
    </citation>
    <scope>NUCLEOTIDE SEQUENCE [LARGE SCALE GENOMIC DNA]</scope>
    <source>
        <strain evidence="7 8">XK5</strain>
    </source>
</reference>
<sequence length="298" mass="32990">MHKWTIGCRIFWLSVLCLVSLSATAQDYPPAWDKPFPAHRVVANLYSVGTYDLSSFLLTSDDGHILINTGMAGSTALIRDNIEALGFRLTDVKRLLTNQAHFDHVSAMAEIKELSGAQLWATAPDAKLLQDGGFSDPLFGGSETFRPVSVEHIISDGDVIALGETRLTVHEHPGHTAGSTSYSLRVHENGRDYRVLIANMGSINPGTKFHEDETYPGIRDDYAKTFKSQKALDVDIWVAAHASQYGLHDKYKPGQPYDADTFVDPEGFFALVAKLEQRFLTALDEEKQAAQIESEQKH</sequence>
<dbReference type="EMBL" id="CP016268">
    <property type="protein sequence ID" value="ANO51650.1"/>
    <property type="molecule type" value="Genomic_DNA"/>
</dbReference>
<dbReference type="Proteomes" id="UP000092695">
    <property type="component" value="Chromosome"/>
</dbReference>
<evidence type="ECO:0000313" key="7">
    <source>
        <dbReference type="EMBL" id="ANO51650.1"/>
    </source>
</evidence>
<dbReference type="OrthoDB" id="9773738at2"/>
<feature type="domain" description="Metallo-beta-lactamase" evidence="6">
    <location>
        <begin position="52"/>
        <end position="241"/>
    </location>
</feature>
<feature type="signal peptide" evidence="5">
    <location>
        <begin position="1"/>
        <end position="25"/>
    </location>
</feature>
<evidence type="ECO:0000313" key="8">
    <source>
        <dbReference type="Proteomes" id="UP000092695"/>
    </source>
</evidence>
<dbReference type="GO" id="GO:0016787">
    <property type="term" value="F:hydrolase activity"/>
    <property type="evidence" value="ECO:0007669"/>
    <property type="project" value="UniProtKB-KW"/>
</dbReference>
<feature type="chain" id="PRO_5008260218" description="Metallo-beta-lactamase domain-containing protein" evidence="5">
    <location>
        <begin position="26"/>
        <end position="298"/>
    </location>
</feature>
<evidence type="ECO:0000256" key="4">
    <source>
        <dbReference type="ARBA" id="ARBA00022833"/>
    </source>
</evidence>
<dbReference type="PANTHER" id="PTHR46233">
    <property type="entry name" value="HYDROXYACYLGLUTATHIONE HYDROLASE GLOC"/>
    <property type="match status" value="1"/>
</dbReference>
<proteinExistence type="predicted"/>
<dbReference type="Gene3D" id="3.60.15.10">
    <property type="entry name" value="Ribonuclease Z/Hydroxyacylglutathione hydrolase-like"/>
    <property type="match status" value="1"/>
</dbReference>
<dbReference type="NCBIfam" id="NF033105">
    <property type="entry name" value="bla_subclass_B3"/>
    <property type="match status" value="1"/>
</dbReference>
<evidence type="ECO:0000256" key="3">
    <source>
        <dbReference type="ARBA" id="ARBA00022801"/>
    </source>
</evidence>
<dbReference type="STRING" id="1548547.BA177_10940"/>
<dbReference type="KEGG" id="woc:BA177_10940"/>
<keyword evidence="2" id="KW-0479">Metal-binding</keyword>
<dbReference type="AlphaFoldDB" id="A0A193LGI0"/>